<comment type="subcellular location">
    <subcellularLocation>
        <location evidence="1">Membrane</location>
        <topology evidence="1">Multi-pass membrane protein</topology>
    </subcellularLocation>
</comment>
<feature type="transmembrane region" description="Helical" evidence="9">
    <location>
        <begin position="167"/>
        <end position="188"/>
    </location>
</feature>
<feature type="transmembrane region" description="Helical" evidence="9">
    <location>
        <begin position="43"/>
        <end position="68"/>
    </location>
</feature>
<dbReference type="Pfam" id="PF06027">
    <property type="entry name" value="SLC35F"/>
    <property type="match status" value="1"/>
</dbReference>
<dbReference type="InterPro" id="IPR009262">
    <property type="entry name" value="SLC35_F1/F2/F6"/>
</dbReference>
<feature type="compositionally biased region" description="Polar residues" evidence="8">
    <location>
        <begin position="377"/>
        <end position="395"/>
    </location>
</feature>
<evidence type="ECO:0000256" key="3">
    <source>
        <dbReference type="ARBA" id="ARBA00022448"/>
    </source>
</evidence>
<name>A0ABM0M2C9_SACKO</name>
<comment type="similarity">
    <text evidence="2">Belongs to the SLC35F solute transporter family.</text>
</comment>
<accession>A0ABM0M2C9</accession>
<keyword evidence="10" id="KW-1185">Reference proteome</keyword>
<feature type="transmembrane region" description="Helical" evidence="9">
    <location>
        <begin position="265"/>
        <end position="287"/>
    </location>
</feature>
<evidence type="ECO:0000256" key="7">
    <source>
        <dbReference type="ARBA" id="ARBA00037727"/>
    </source>
</evidence>
<keyword evidence="5 9" id="KW-1133">Transmembrane helix</keyword>
<feature type="transmembrane region" description="Helical" evidence="9">
    <location>
        <begin position="230"/>
        <end position="250"/>
    </location>
</feature>
<dbReference type="RefSeq" id="XP_006814170.1">
    <property type="nucleotide sequence ID" value="XM_006814107.1"/>
</dbReference>
<evidence type="ECO:0000256" key="6">
    <source>
        <dbReference type="ARBA" id="ARBA00023136"/>
    </source>
</evidence>
<evidence type="ECO:0000256" key="4">
    <source>
        <dbReference type="ARBA" id="ARBA00022692"/>
    </source>
</evidence>
<feature type="transmembrane region" description="Helical" evidence="9">
    <location>
        <begin position="320"/>
        <end position="338"/>
    </location>
</feature>
<dbReference type="Proteomes" id="UP000694865">
    <property type="component" value="Unplaced"/>
</dbReference>
<evidence type="ECO:0000256" key="2">
    <source>
        <dbReference type="ARBA" id="ARBA00007863"/>
    </source>
</evidence>
<keyword evidence="6 9" id="KW-0472">Membrane</keyword>
<feature type="transmembrane region" description="Helical" evidence="9">
    <location>
        <begin position="141"/>
        <end position="160"/>
    </location>
</feature>
<evidence type="ECO:0000256" key="1">
    <source>
        <dbReference type="ARBA" id="ARBA00004141"/>
    </source>
</evidence>
<proteinExistence type="inferred from homology"/>
<keyword evidence="4 9" id="KW-0812">Transmembrane</keyword>
<gene>
    <name evidence="11" type="primary">LOC100371556</name>
</gene>
<feature type="region of interest" description="Disordered" evidence="8">
    <location>
        <begin position="375"/>
        <end position="395"/>
    </location>
</feature>
<keyword evidence="3" id="KW-0813">Transport</keyword>
<feature type="transmembrane region" description="Helical" evidence="9">
    <location>
        <begin position="200"/>
        <end position="218"/>
    </location>
</feature>
<evidence type="ECO:0000256" key="9">
    <source>
        <dbReference type="SAM" id="Phobius"/>
    </source>
</evidence>
<dbReference type="SUPFAM" id="SSF103481">
    <property type="entry name" value="Multidrug resistance efflux transporter EmrE"/>
    <property type="match status" value="1"/>
</dbReference>
<evidence type="ECO:0000313" key="10">
    <source>
        <dbReference type="Proteomes" id="UP000694865"/>
    </source>
</evidence>
<dbReference type="InterPro" id="IPR037185">
    <property type="entry name" value="EmrE-like"/>
</dbReference>
<sequence length="395" mass="44056">MATTVSVVTNDSLSQKTAEKHADPTTLFIKFRRKMSPIFTTKFLKILICGQILSLLICGTAVTSQLLYEKHGVQHRQHRVLLTIYFLGLVYGIHLFFISGRDGFKEMFKARWWKYLFVAAVDVEANYLVVKAYQYTNLTSIQLLDCITIPVVILLSYTVLRVRYRIYHFAGVGICLLGVGALVGADVYAGRSHSGGSDKFLGDILCLIGASLYGVSNVAEEFAIRNFSRVEFLGMIGLWASLISGIQLVILERHELTNISWNTEVVLLFLAFAVCLFLLYSVFPLVIQISSAAVVNLSILTADFYSLMFGLFLFHYMFSALYIFAFMTIIIGLVVWGLKPTGEVPRNSNYARMDAENAGSIQRLTPQDEPSIHNAASVEQSASIETDALNSDDQK</sequence>
<evidence type="ECO:0000256" key="5">
    <source>
        <dbReference type="ARBA" id="ARBA00022989"/>
    </source>
</evidence>
<organism evidence="10 11">
    <name type="scientific">Saccoglossus kowalevskii</name>
    <name type="common">Acorn worm</name>
    <dbReference type="NCBI Taxonomy" id="10224"/>
    <lineage>
        <taxon>Eukaryota</taxon>
        <taxon>Metazoa</taxon>
        <taxon>Hemichordata</taxon>
        <taxon>Enteropneusta</taxon>
        <taxon>Harrimaniidae</taxon>
        <taxon>Saccoglossus</taxon>
    </lineage>
</organism>
<feature type="transmembrane region" description="Helical" evidence="9">
    <location>
        <begin position="294"/>
        <end position="314"/>
    </location>
</feature>
<dbReference type="GeneID" id="100371556"/>
<dbReference type="InterPro" id="IPR052221">
    <property type="entry name" value="SLC35F_Transporter"/>
</dbReference>
<evidence type="ECO:0000313" key="11">
    <source>
        <dbReference type="RefSeq" id="XP_006814170.1"/>
    </source>
</evidence>
<dbReference type="PANTHER" id="PTHR14233">
    <property type="entry name" value="DUF914-RELATED"/>
    <property type="match status" value="1"/>
</dbReference>
<comment type="function">
    <text evidence="7">Putative solute transporter.</text>
</comment>
<protein>
    <submittedName>
        <fullName evidence="11">LOW QUALITY PROTEIN: solute carrier family 35 member F2-like</fullName>
    </submittedName>
</protein>
<feature type="transmembrane region" description="Helical" evidence="9">
    <location>
        <begin position="80"/>
        <end position="100"/>
    </location>
</feature>
<dbReference type="PANTHER" id="PTHR14233:SF4">
    <property type="entry name" value="SOLUTE CARRIER FAMILY 35 MEMBER F2"/>
    <property type="match status" value="1"/>
</dbReference>
<evidence type="ECO:0000256" key="8">
    <source>
        <dbReference type="SAM" id="MobiDB-lite"/>
    </source>
</evidence>
<feature type="transmembrane region" description="Helical" evidence="9">
    <location>
        <begin position="112"/>
        <end position="129"/>
    </location>
</feature>
<reference evidence="11" key="1">
    <citation type="submission" date="2025-08" db="UniProtKB">
        <authorList>
            <consortium name="RefSeq"/>
        </authorList>
    </citation>
    <scope>IDENTIFICATION</scope>
    <source>
        <tissue evidence="11">Testes</tissue>
    </source>
</reference>